<sequence>MVQETRSGVPPGVLSDNLQSIQQQLDDHTTVIGSMAARMERMEDSFAALQAILEERLPPRTAIQNNGVNPMADQEVQVPDIIPNQQPEVQNQPPAMQIDGNRVPIGAEARNAMPGRPPLYERFPDLNQQRHPIPVGDPIEPGFERPMGGPILHPGQRNGFPRQPPPYWAPIEQQGEVPWPGREFPRQPEPYYYPAEVPPPNGNAVQFREPMEPPWMQGGGENLWHEPRGGRRGYGRPMDQAAMHHREHYGQNQAYQPWQQGRQAGVPRPMKLEFPRFKGGDPNPWIYKAIQYFHYYQVQDAEKVMHASYHLDDDALIWFQDSEHVITCWDEFVRTILLRFGPASYDDPMESLTKLKHTTSVIAYKGQFESISNRVRNLSDMHKLSCFMSGLKDEIRLAVKMQGPRDLSEAYALAKIQEEYLITCKRSQRSQYEGNRSNWSQQNLISGNARVESKGIEPRQLNPQTPTACAETNTSADLYIMEEVDLDDDLEQVIEEESELTEESEESAEITLCALLGSTSPSTMRVVACINGKKAVVLIDTGSTHNFLDYELAKSLRFGIDTSSCFGVKVANGEVIRTKGECKDIQFKVQGLELKVNFNLLSLGGCGIVLGTQWLSTLGMISWDFSQVVNGVYIPRKTDLVERSCWRSSKLYLRNHKGCHPTEDMSIRSCSRQKLNPQAKDLIDIPFYQKGEIEKIVQELLKIRMHQTKSLNKDTIKDKFPIPVVDELLDELQGSNIFSKLDLRSGYHQIRMKELDIEKTAFRTHEGHYEFLVMPFGLTNAPSTFQALMNDVFKPFLRKFVLVFFDDILVYSQSLEEHKIHLKTVLQVLLDHQLFAKKSKCVFAVGEVEYLGHVISGRGVQTDPKKIAAMVNWPKPQTLKALRGFLGLTGYYRKFIKGYGQIASPLTELLRKDAFKWSEKAEMAFERLKEACSQPPCLALPDFSKTFVVECDASGYGIGAVLMQVGRPLAFYSQALKGKALFLSTYEKELMALVLSVKKWRPYLFGQNFVIKTDQQSLKHLLEQRIGTPMQQKWISKLLGYHFVVEFKRGKENAQAPNHQLDQSSSLYAISFPSPTWLTELKNSYQEDPVTKDLMASVSTDPDPQGAVTYKNGLLLHKGRLYLGENCTLKPKVLALLHDSPLGGHSGYLKTYQRAKKDWFWKGMKQDIKSYVKECDTCQRIKSETTRPAGLLQPLPIPPRPWYSISMDFIEGLPKSNKQNVILVVVDRLTKFVHFMALAHPYTAAKVADIFMKNVFKLHGMPTSIVSDRDTAFTANFWQELFKIQEVELAMSSSYHPQTDGQTEVVNRSLEQYLRAFAGDKPSLWVHWLPMAEFWFNTNYHTSTKMTPFEALYGYEPPTVMDYIPGTTKVAAVDDYLHQQQGIIGLLKENLLSTQSRMKSQADKHRLERSFQVGEWVFLRLQPFRQKSVSRKHGKLAARFYGPFQIVEKVGAVAYRLELPEEAQIHNVFHVSCLKPKLGQSVLPIAKLPPIDSMGHLSPEPSRILDQRTIKRRRHGSATEVLVQWEGSTQEDATWELLFKLQQQYPHLVGKESTVTEQSGGGGGRKKRKEVSSEDESSKLVSTSSANDLLFLSMKLEAVNTRMGCMNPTIEGFPPKDPFDGSGMIFGSQTMREYAQGSQPEWLHMQVGGSFERAT</sequence>
<dbReference type="GO" id="GO:0046872">
    <property type="term" value="F:metal ion binding"/>
    <property type="evidence" value="ECO:0007669"/>
    <property type="project" value="UniProtKB-KW"/>
</dbReference>
<keyword evidence="10" id="KW-0229">DNA integration</keyword>
<evidence type="ECO:0000259" key="17">
    <source>
        <dbReference type="PROSITE" id="PS50013"/>
    </source>
</evidence>
<dbReference type="GO" id="GO:0003887">
    <property type="term" value="F:DNA-directed DNA polymerase activity"/>
    <property type="evidence" value="ECO:0007669"/>
    <property type="project" value="UniProtKB-KW"/>
</dbReference>
<dbReference type="GO" id="GO:0004190">
    <property type="term" value="F:aspartic-type endopeptidase activity"/>
    <property type="evidence" value="ECO:0007669"/>
    <property type="project" value="UniProtKB-KW"/>
</dbReference>
<evidence type="ECO:0000256" key="4">
    <source>
        <dbReference type="ARBA" id="ARBA00022722"/>
    </source>
</evidence>
<dbReference type="Gene3D" id="3.30.420.10">
    <property type="entry name" value="Ribonuclease H-like superfamily/Ribonuclease H"/>
    <property type="match status" value="1"/>
</dbReference>
<dbReference type="Gene3D" id="2.40.70.10">
    <property type="entry name" value="Acid Proteases"/>
    <property type="match status" value="1"/>
</dbReference>
<keyword evidence="13" id="KW-0238">DNA-binding</keyword>
<evidence type="ECO:0000259" key="18">
    <source>
        <dbReference type="PROSITE" id="PS50878"/>
    </source>
</evidence>
<dbReference type="InterPro" id="IPR041577">
    <property type="entry name" value="RT_RNaseH_2"/>
</dbReference>
<dbReference type="PROSITE" id="PS50878">
    <property type="entry name" value="RT_POL"/>
    <property type="match status" value="1"/>
</dbReference>
<dbReference type="InterPro" id="IPR000477">
    <property type="entry name" value="RT_dom"/>
</dbReference>
<dbReference type="CDD" id="cd09274">
    <property type="entry name" value="RNase_HI_RT_Ty3"/>
    <property type="match status" value="1"/>
</dbReference>
<keyword evidence="3" id="KW-0548">Nucleotidyltransferase</keyword>
<evidence type="ECO:0000256" key="13">
    <source>
        <dbReference type="ARBA" id="ARBA00023125"/>
    </source>
</evidence>
<dbReference type="GO" id="GO:0015074">
    <property type="term" value="P:DNA integration"/>
    <property type="evidence" value="ECO:0007669"/>
    <property type="project" value="UniProtKB-KW"/>
</dbReference>
<dbReference type="InterPro" id="IPR000953">
    <property type="entry name" value="Chromo/chromo_shadow_dom"/>
</dbReference>
<dbReference type="InterPro" id="IPR036397">
    <property type="entry name" value="RNaseH_sf"/>
</dbReference>
<dbReference type="InterPro" id="IPR050951">
    <property type="entry name" value="Retrovirus_Pol_polyprotein"/>
</dbReference>
<evidence type="ECO:0000256" key="16">
    <source>
        <dbReference type="SAM" id="MobiDB-lite"/>
    </source>
</evidence>
<keyword evidence="9" id="KW-0460">Magnesium</keyword>
<dbReference type="SUPFAM" id="SSF54160">
    <property type="entry name" value="Chromo domain-like"/>
    <property type="match status" value="1"/>
</dbReference>
<evidence type="ECO:0000256" key="15">
    <source>
        <dbReference type="ARBA" id="ARBA00023268"/>
    </source>
</evidence>
<dbReference type="InterPro" id="IPR001584">
    <property type="entry name" value="Integrase_cat-core"/>
</dbReference>
<evidence type="ECO:0008006" key="21">
    <source>
        <dbReference type="Google" id="ProtNLM"/>
    </source>
</evidence>
<dbReference type="CDD" id="cd00303">
    <property type="entry name" value="retropepsin_like"/>
    <property type="match status" value="1"/>
</dbReference>
<dbReference type="SUPFAM" id="SSF56672">
    <property type="entry name" value="DNA/RNA polymerases"/>
    <property type="match status" value="1"/>
</dbReference>
<dbReference type="GO" id="GO:0003964">
    <property type="term" value="F:RNA-directed DNA polymerase activity"/>
    <property type="evidence" value="ECO:0007669"/>
    <property type="project" value="UniProtKB-KW"/>
</dbReference>
<keyword evidence="5" id="KW-0479">Metal-binding</keyword>
<dbReference type="GO" id="GO:0006310">
    <property type="term" value="P:DNA recombination"/>
    <property type="evidence" value="ECO:0007669"/>
    <property type="project" value="UniProtKB-KW"/>
</dbReference>
<gene>
    <name evidence="20" type="ORF">FSB_LOCUS7630</name>
</gene>
<keyword evidence="6" id="KW-0064">Aspartyl protease</keyword>
<organism evidence="20">
    <name type="scientific">Fagus sylvatica</name>
    <name type="common">Beechnut</name>
    <dbReference type="NCBI Taxonomy" id="28930"/>
    <lineage>
        <taxon>Eukaryota</taxon>
        <taxon>Viridiplantae</taxon>
        <taxon>Streptophyta</taxon>
        <taxon>Embryophyta</taxon>
        <taxon>Tracheophyta</taxon>
        <taxon>Spermatophyta</taxon>
        <taxon>Magnoliopsida</taxon>
        <taxon>eudicotyledons</taxon>
        <taxon>Gunneridae</taxon>
        <taxon>Pentapetalae</taxon>
        <taxon>rosids</taxon>
        <taxon>fabids</taxon>
        <taxon>Fagales</taxon>
        <taxon>Fagaceae</taxon>
        <taxon>Fagus</taxon>
    </lineage>
</organism>
<dbReference type="InterPro" id="IPR056924">
    <property type="entry name" value="SH3_Tf2-1"/>
</dbReference>
<dbReference type="EMBL" id="OIVN01000411">
    <property type="protein sequence ID" value="SPC79748.1"/>
    <property type="molecule type" value="Genomic_DNA"/>
</dbReference>
<evidence type="ECO:0000313" key="20">
    <source>
        <dbReference type="EMBL" id="SPC79748.1"/>
    </source>
</evidence>
<dbReference type="PANTHER" id="PTHR37984">
    <property type="entry name" value="PROTEIN CBG26694"/>
    <property type="match status" value="1"/>
</dbReference>
<dbReference type="GO" id="GO:0003677">
    <property type="term" value="F:DNA binding"/>
    <property type="evidence" value="ECO:0007669"/>
    <property type="project" value="UniProtKB-KW"/>
</dbReference>
<dbReference type="Gene3D" id="3.10.10.10">
    <property type="entry name" value="HIV Type 1 Reverse Transcriptase, subunit A, domain 1"/>
    <property type="match status" value="1"/>
</dbReference>
<dbReference type="InterPro" id="IPR016197">
    <property type="entry name" value="Chromo-like_dom_sf"/>
</dbReference>
<dbReference type="FunFam" id="3.30.70.270:FF:000020">
    <property type="entry name" value="Transposon Tf2-6 polyprotein-like Protein"/>
    <property type="match status" value="1"/>
</dbReference>
<evidence type="ECO:0000256" key="3">
    <source>
        <dbReference type="ARBA" id="ARBA00022695"/>
    </source>
</evidence>
<dbReference type="InterPro" id="IPR043502">
    <property type="entry name" value="DNA/RNA_pol_sf"/>
</dbReference>
<keyword evidence="8" id="KW-0378">Hydrolase</keyword>
<keyword evidence="4" id="KW-0540">Nuclease</keyword>
<keyword evidence="15" id="KW-0511">Multifunctional enzyme</keyword>
<dbReference type="Pfam" id="PF24626">
    <property type="entry name" value="SH3_Tf2-1"/>
    <property type="match status" value="1"/>
</dbReference>
<dbReference type="InterPro" id="IPR043128">
    <property type="entry name" value="Rev_trsase/Diguanyl_cyclase"/>
</dbReference>
<evidence type="ECO:0000256" key="2">
    <source>
        <dbReference type="ARBA" id="ARBA00022679"/>
    </source>
</evidence>
<evidence type="ECO:0000256" key="12">
    <source>
        <dbReference type="ARBA" id="ARBA00022932"/>
    </source>
</evidence>
<feature type="domain" description="Chromo" evidence="17">
    <location>
        <begin position="1499"/>
        <end position="1549"/>
    </location>
</feature>
<dbReference type="FunFam" id="3.10.10.10:FF:000007">
    <property type="entry name" value="Retrovirus-related Pol polyprotein from transposon 17.6-like Protein"/>
    <property type="match status" value="1"/>
</dbReference>
<keyword evidence="1" id="KW-0645">Protease</keyword>
<dbReference type="Pfam" id="PF17921">
    <property type="entry name" value="Integrase_H2C2"/>
    <property type="match status" value="1"/>
</dbReference>
<protein>
    <recommendedName>
        <fullName evidence="21">Reverse transcriptase</fullName>
    </recommendedName>
</protein>
<evidence type="ECO:0000256" key="14">
    <source>
        <dbReference type="ARBA" id="ARBA00023172"/>
    </source>
</evidence>
<dbReference type="InterPro" id="IPR012337">
    <property type="entry name" value="RNaseH-like_sf"/>
</dbReference>
<dbReference type="Pfam" id="PF00078">
    <property type="entry name" value="RVT_1"/>
    <property type="match status" value="1"/>
</dbReference>
<feature type="domain" description="Reverse transcriptase" evidence="18">
    <location>
        <begin position="651"/>
        <end position="855"/>
    </location>
</feature>
<keyword evidence="14" id="KW-0233">DNA recombination</keyword>
<evidence type="ECO:0000256" key="9">
    <source>
        <dbReference type="ARBA" id="ARBA00022842"/>
    </source>
</evidence>
<dbReference type="PROSITE" id="PS50994">
    <property type="entry name" value="INTEGRASE"/>
    <property type="match status" value="1"/>
</dbReference>
<dbReference type="SUPFAM" id="SSF53098">
    <property type="entry name" value="Ribonuclease H-like"/>
    <property type="match status" value="1"/>
</dbReference>
<evidence type="ECO:0000256" key="6">
    <source>
        <dbReference type="ARBA" id="ARBA00022750"/>
    </source>
</evidence>
<dbReference type="PROSITE" id="PS50013">
    <property type="entry name" value="CHROMO_2"/>
    <property type="match status" value="1"/>
</dbReference>
<proteinExistence type="predicted"/>
<dbReference type="CDD" id="cd01647">
    <property type="entry name" value="RT_LTR"/>
    <property type="match status" value="1"/>
</dbReference>
<dbReference type="FunFam" id="1.10.340.70:FF:000001">
    <property type="entry name" value="Retrovirus-related Pol polyprotein from transposon gypsy-like Protein"/>
    <property type="match status" value="1"/>
</dbReference>
<dbReference type="Pfam" id="PF19259">
    <property type="entry name" value="Ty3_capsid"/>
    <property type="match status" value="1"/>
</dbReference>
<evidence type="ECO:0000259" key="19">
    <source>
        <dbReference type="PROSITE" id="PS50994"/>
    </source>
</evidence>
<dbReference type="Gene3D" id="3.10.20.370">
    <property type="match status" value="1"/>
</dbReference>
<dbReference type="InterPro" id="IPR045358">
    <property type="entry name" value="Ty3_capsid"/>
</dbReference>
<dbReference type="Pfam" id="PF00665">
    <property type="entry name" value="rve"/>
    <property type="match status" value="1"/>
</dbReference>
<keyword evidence="12" id="KW-0239">DNA-directed DNA polymerase</keyword>
<dbReference type="InterPro" id="IPR021109">
    <property type="entry name" value="Peptidase_aspartic_dom_sf"/>
</dbReference>
<accession>A0A2N9EY23</accession>
<evidence type="ECO:0000256" key="8">
    <source>
        <dbReference type="ARBA" id="ARBA00022801"/>
    </source>
</evidence>
<dbReference type="Gene3D" id="1.10.340.70">
    <property type="match status" value="1"/>
</dbReference>
<evidence type="ECO:0000256" key="10">
    <source>
        <dbReference type="ARBA" id="ARBA00022908"/>
    </source>
</evidence>
<name>A0A2N9EY23_FAGSY</name>
<dbReference type="Pfam" id="PF08284">
    <property type="entry name" value="RVP_2"/>
    <property type="match status" value="1"/>
</dbReference>
<dbReference type="InterPro" id="IPR041588">
    <property type="entry name" value="Integrase_H2C2"/>
</dbReference>
<keyword evidence="11" id="KW-0695">RNA-directed DNA polymerase</keyword>
<keyword evidence="2" id="KW-0808">Transferase</keyword>
<feature type="domain" description="Integrase catalytic" evidence="19">
    <location>
        <begin position="1197"/>
        <end position="1356"/>
    </location>
</feature>
<evidence type="ECO:0000256" key="11">
    <source>
        <dbReference type="ARBA" id="ARBA00022918"/>
    </source>
</evidence>
<dbReference type="Gene3D" id="3.30.70.270">
    <property type="match status" value="2"/>
</dbReference>
<dbReference type="Pfam" id="PF17919">
    <property type="entry name" value="RT_RNaseH_2"/>
    <property type="match status" value="1"/>
</dbReference>
<evidence type="ECO:0000256" key="5">
    <source>
        <dbReference type="ARBA" id="ARBA00022723"/>
    </source>
</evidence>
<dbReference type="GO" id="GO:0006508">
    <property type="term" value="P:proteolysis"/>
    <property type="evidence" value="ECO:0007669"/>
    <property type="project" value="UniProtKB-KW"/>
</dbReference>
<feature type="region of interest" description="Disordered" evidence="16">
    <location>
        <begin position="1551"/>
        <end position="1580"/>
    </location>
</feature>
<evidence type="ECO:0000256" key="7">
    <source>
        <dbReference type="ARBA" id="ARBA00022759"/>
    </source>
</evidence>
<keyword evidence="7" id="KW-0255">Endonuclease</keyword>
<dbReference type="PANTHER" id="PTHR37984:SF5">
    <property type="entry name" value="PROTEIN NYNRIN-LIKE"/>
    <property type="match status" value="1"/>
</dbReference>
<reference evidence="20" key="1">
    <citation type="submission" date="2018-02" db="EMBL/GenBank/DDBJ databases">
        <authorList>
            <person name="Cohen D.B."/>
            <person name="Kent A.D."/>
        </authorList>
    </citation>
    <scope>NUCLEOTIDE SEQUENCE</scope>
</reference>
<evidence type="ECO:0000256" key="1">
    <source>
        <dbReference type="ARBA" id="ARBA00022670"/>
    </source>
</evidence>
<dbReference type="SUPFAM" id="SSF50630">
    <property type="entry name" value="Acid proteases"/>
    <property type="match status" value="1"/>
</dbReference>
<dbReference type="GO" id="GO:0004519">
    <property type="term" value="F:endonuclease activity"/>
    <property type="evidence" value="ECO:0007669"/>
    <property type="project" value="UniProtKB-KW"/>
</dbReference>